<feature type="transmembrane region" description="Helical" evidence="11">
    <location>
        <begin position="6"/>
        <end position="27"/>
    </location>
</feature>
<comment type="similarity">
    <text evidence="3 10">Belongs to the cytochrome P450 family.</text>
</comment>
<keyword evidence="10" id="KW-0503">Monooxygenase</keyword>
<reference evidence="13" key="1">
    <citation type="submission" date="2013-09" db="EMBL/GenBank/DDBJ databases">
        <title>Corchorus olitorius genome sequencing.</title>
        <authorList>
            <person name="Alam M."/>
            <person name="Haque M.S."/>
            <person name="Islam M.S."/>
            <person name="Emdad E.M."/>
            <person name="Islam M.M."/>
            <person name="Ahmed B."/>
            <person name="Halim A."/>
            <person name="Hossen Q.M.M."/>
            <person name="Hossain M.Z."/>
            <person name="Ahmed R."/>
            <person name="Khan M.M."/>
            <person name="Islam R."/>
            <person name="Rashid M.M."/>
            <person name="Khan S.A."/>
            <person name="Rahman M.S."/>
            <person name="Alam M."/>
            <person name="Yahiya A.S."/>
            <person name="Khan M.S."/>
            <person name="Azam M.S."/>
            <person name="Haque T."/>
            <person name="Lashkar M.Z.H."/>
            <person name="Akhand A.I."/>
            <person name="Morshed G."/>
            <person name="Roy S."/>
            <person name="Uddin K.S."/>
            <person name="Rabeya T."/>
            <person name="Hossain A.S."/>
            <person name="Chowdhury A."/>
            <person name="Snigdha A.R."/>
            <person name="Mortoza M.S."/>
            <person name="Matin S.A."/>
            <person name="Hoque S.M.E."/>
            <person name="Islam M.K."/>
            <person name="Roy D.K."/>
            <person name="Haider R."/>
            <person name="Moosa M.M."/>
            <person name="Elias S.M."/>
            <person name="Hasan A.M."/>
            <person name="Jahan S."/>
            <person name="Shafiuddin M."/>
            <person name="Mahmood N."/>
            <person name="Shommy N.S."/>
        </authorList>
    </citation>
    <scope>NUCLEOTIDE SEQUENCE [LARGE SCALE GENOMIC DNA]</scope>
    <source>
        <strain evidence="13">cv. O-4</strain>
    </source>
</reference>
<dbReference type="PANTHER" id="PTHR24286:SF53">
    <property type="entry name" value="BETA-AMYRIN 28-OXIDASE-LIKE"/>
    <property type="match status" value="1"/>
</dbReference>
<evidence type="ECO:0000313" key="12">
    <source>
        <dbReference type="EMBL" id="OMO78901.1"/>
    </source>
</evidence>
<dbReference type="PANTHER" id="PTHR24286">
    <property type="entry name" value="CYTOCHROME P450 26"/>
    <property type="match status" value="1"/>
</dbReference>
<dbReference type="PRINTS" id="PR00385">
    <property type="entry name" value="P450"/>
</dbReference>
<dbReference type="Pfam" id="PF00067">
    <property type="entry name" value="p450"/>
    <property type="match status" value="1"/>
</dbReference>
<dbReference type="FunFam" id="1.10.630.10:FF:000022">
    <property type="entry name" value="Taxadiene 5-alpha hydroxylase"/>
    <property type="match status" value="1"/>
</dbReference>
<dbReference type="InterPro" id="IPR001128">
    <property type="entry name" value="Cyt_P450"/>
</dbReference>
<accession>A0A1R3I8R2</accession>
<dbReference type="GO" id="GO:0020037">
    <property type="term" value="F:heme binding"/>
    <property type="evidence" value="ECO:0007669"/>
    <property type="project" value="InterPro"/>
</dbReference>
<evidence type="ECO:0000256" key="10">
    <source>
        <dbReference type="RuleBase" id="RU000461"/>
    </source>
</evidence>
<evidence type="ECO:0000256" key="8">
    <source>
        <dbReference type="ARBA" id="ARBA00023004"/>
    </source>
</evidence>
<proteinExistence type="inferred from homology"/>
<dbReference type="CDD" id="cd11043">
    <property type="entry name" value="CYP90-like"/>
    <property type="match status" value="1"/>
</dbReference>
<organism evidence="12 13">
    <name type="scientific">Corchorus olitorius</name>
    <dbReference type="NCBI Taxonomy" id="93759"/>
    <lineage>
        <taxon>Eukaryota</taxon>
        <taxon>Viridiplantae</taxon>
        <taxon>Streptophyta</taxon>
        <taxon>Embryophyta</taxon>
        <taxon>Tracheophyta</taxon>
        <taxon>Spermatophyta</taxon>
        <taxon>Magnoliopsida</taxon>
        <taxon>eudicotyledons</taxon>
        <taxon>Gunneridae</taxon>
        <taxon>Pentapetalae</taxon>
        <taxon>rosids</taxon>
        <taxon>malvids</taxon>
        <taxon>Malvales</taxon>
        <taxon>Malvaceae</taxon>
        <taxon>Grewioideae</taxon>
        <taxon>Apeibeae</taxon>
        <taxon>Corchorus</taxon>
    </lineage>
</organism>
<dbReference type="OrthoDB" id="3945418at2759"/>
<dbReference type="PRINTS" id="PR00463">
    <property type="entry name" value="EP450I"/>
</dbReference>
<comment type="subcellular location">
    <subcellularLocation>
        <location evidence="2">Membrane</location>
        <topology evidence="2">Single-pass membrane protein</topology>
    </subcellularLocation>
</comment>
<dbReference type="SUPFAM" id="SSF48264">
    <property type="entry name" value="Cytochrome P450"/>
    <property type="match status" value="1"/>
</dbReference>
<dbReference type="GO" id="GO:0016125">
    <property type="term" value="P:sterol metabolic process"/>
    <property type="evidence" value="ECO:0007669"/>
    <property type="project" value="TreeGrafter"/>
</dbReference>
<name>A0A1R3I8R2_9ROSI</name>
<evidence type="ECO:0000256" key="7">
    <source>
        <dbReference type="ARBA" id="ARBA00023002"/>
    </source>
</evidence>
<dbReference type="InterPro" id="IPR017972">
    <property type="entry name" value="Cyt_P450_CS"/>
</dbReference>
<feature type="binding site" description="axial binding residue" evidence="9">
    <location>
        <position position="420"/>
    </location>
    <ligand>
        <name>heme</name>
        <dbReference type="ChEBI" id="CHEBI:30413"/>
    </ligand>
    <ligandPart>
        <name>Fe</name>
        <dbReference type="ChEBI" id="CHEBI:18248"/>
    </ligandPart>
</feature>
<keyword evidence="4 11" id="KW-0812">Transmembrane</keyword>
<gene>
    <name evidence="12" type="ORF">COLO4_24642</name>
</gene>
<dbReference type="GO" id="GO:0004497">
    <property type="term" value="F:monooxygenase activity"/>
    <property type="evidence" value="ECO:0007669"/>
    <property type="project" value="UniProtKB-KW"/>
</dbReference>
<protein>
    <submittedName>
        <fullName evidence="12">Cytochrome P450</fullName>
    </submittedName>
</protein>
<keyword evidence="7 10" id="KW-0560">Oxidoreductase</keyword>
<dbReference type="GO" id="GO:0005506">
    <property type="term" value="F:iron ion binding"/>
    <property type="evidence" value="ECO:0007669"/>
    <property type="project" value="InterPro"/>
</dbReference>
<evidence type="ECO:0000256" key="2">
    <source>
        <dbReference type="ARBA" id="ARBA00004167"/>
    </source>
</evidence>
<dbReference type="GO" id="GO:0016705">
    <property type="term" value="F:oxidoreductase activity, acting on paired donors, with incorporation or reduction of molecular oxygen"/>
    <property type="evidence" value="ECO:0007669"/>
    <property type="project" value="InterPro"/>
</dbReference>
<dbReference type="Gene3D" id="1.10.630.10">
    <property type="entry name" value="Cytochrome P450"/>
    <property type="match status" value="1"/>
</dbReference>
<evidence type="ECO:0000256" key="4">
    <source>
        <dbReference type="ARBA" id="ARBA00022692"/>
    </source>
</evidence>
<keyword evidence="9 10" id="KW-0349">Heme</keyword>
<dbReference type="PROSITE" id="PS00086">
    <property type="entry name" value="CYTOCHROME_P450"/>
    <property type="match status" value="1"/>
</dbReference>
<evidence type="ECO:0000256" key="6">
    <source>
        <dbReference type="ARBA" id="ARBA00022989"/>
    </source>
</evidence>
<dbReference type="Proteomes" id="UP000187203">
    <property type="component" value="Unassembled WGS sequence"/>
</dbReference>
<evidence type="ECO:0000256" key="9">
    <source>
        <dbReference type="PIRSR" id="PIRSR602401-1"/>
    </source>
</evidence>
<keyword evidence="8 9" id="KW-0408">Iron</keyword>
<evidence type="ECO:0000313" key="13">
    <source>
        <dbReference type="Proteomes" id="UP000187203"/>
    </source>
</evidence>
<dbReference type="EMBL" id="AWUE01018684">
    <property type="protein sequence ID" value="OMO78901.1"/>
    <property type="molecule type" value="Genomic_DNA"/>
</dbReference>
<dbReference type="AlphaFoldDB" id="A0A1R3I8R2"/>
<sequence>MDIDSMMTYLVHLVVLCVSVVVIYLVYTYKTNGAATRRNLPPGRKGLPYVGETLEYSLALRRGTPDKFIRDRSTKYSPDVFRTSLLGEDVAVFCGPAGNKFVFFGEKNKYFTYWLPDSIKKILMDPSRSNSDHNNNTSKIRSYVTDQFLNPKFLQNYVPIMDMMAKEHLDQYWSPNEQVKVFPLSKKFTFAVACRIFVSIQDQQEIEKFEKLFGVASAGILSLPIDLPGTLFNRAMKASKLIRQQLLPLVTKKKITSDLINFMTMDGMTQVEIVNNILAFLFASHDTTSTAITFIVSYLTDFPDVYEKVLEEHKEILRSREAGEALRWEDIQKMKYTWCVACEVMRLASPSNGFFREAITDFTYAGYTIPKGWKAFWSVHTTHKNPNYFPDPEKFDPSRFEGNGPAPYTYVPFGGGPRMCPGREYARLKMLTFIHNLVTKFKWEKLNPNEKISYINSPIPEEGLPIKLQPISMD</sequence>
<keyword evidence="13" id="KW-1185">Reference proteome</keyword>
<dbReference type="InterPro" id="IPR036396">
    <property type="entry name" value="Cyt_P450_sf"/>
</dbReference>
<keyword evidence="5 9" id="KW-0479">Metal-binding</keyword>
<evidence type="ECO:0000256" key="3">
    <source>
        <dbReference type="ARBA" id="ARBA00010617"/>
    </source>
</evidence>
<comment type="cofactor">
    <cofactor evidence="1 9">
        <name>heme</name>
        <dbReference type="ChEBI" id="CHEBI:30413"/>
    </cofactor>
</comment>
<evidence type="ECO:0000256" key="1">
    <source>
        <dbReference type="ARBA" id="ARBA00001971"/>
    </source>
</evidence>
<keyword evidence="6 11" id="KW-1133">Transmembrane helix</keyword>
<dbReference type="InterPro" id="IPR002401">
    <property type="entry name" value="Cyt_P450_E_grp-I"/>
</dbReference>
<keyword evidence="11" id="KW-0472">Membrane</keyword>
<comment type="caution">
    <text evidence="12">The sequence shown here is derived from an EMBL/GenBank/DDBJ whole genome shotgun (WGS) entry which is preliminary data.</text>
</comment>
<evidence type="ECO:0000256" key="5">
    <source>
        <dbReference type="ARBA" id="ARBA00022723"/>
    </source>
</evidence>
<dbReference type="GO" id="GO:0016020">
    <property type="term" value="C:membrane"/>
    <property type="evidence" value="ECO:0007669"/>
    <property type="project" value="UniProtKB-SubCell"/>
</dbReference>
<evidence type="ECO:0000256" key="11">
    <source>
        <dbReference type="SAM" id="Phobius"/>
    </source>
</evidence>
<dbReference type="STRING" id="93759.A0A1R3I8R2"/>